<feature type="transmembrane region" description="Helical" evidence="1">
    <location>
        <begin position="84"/>
        <end position="105"/>
    </location>
</feature>
<dbReference type="Proteomes" id="UP000078272">
    <property type="component" value="Unassembled WGS sequence"/>
</dbReference>
<dbReference type="OrthoDB" id="7277252at2"/>
<reference evidence="2 3" key="1">
    <citation type="journal article" date="2016" name="Front. Microbiol.">
        <title>Genomic Resource of Rice Seed Associated Bacteria.</title>
        <authorList>
            <person name="Midha S."/>
            <person name="Bansal K."/>
            <person name="Sharma S."/>
            <person name="Kumar N."/>
            <person name="Patil P.P."/>
            <person name="Chaudhry V."/>
            <person name="Patil P.B."/>
        </authorList>
    </citation>
    <scope>NUCLEOTIDE SEQUENCE [LARGE SCALE GENOMIC DNA]</scope>
    <source>
        <strain evidence="2 3">NS226</strain>
    </source>
</reference>
<accession>A0A175R9J7</accession>
<gene>
    <name evidence="2" type="ORF">NS226_10100</name>
</gene>
<feature type="transmembrane region" description="Helical" evidence="1">
    <location>
        <begin position="12"/>
        <end position="39"/>
    </location>
</feature>
<keyword evidence="1" id="KW-0472">Membrane</keyword>
<keyword evidence="1" id="KW-0812">Transmembrane</keyword>
<feature type="transmembrane region" description="Helical" evidence="1">
    <location>
        <begin position="51"/>
        <end position="72"/>
    </location>
</feature>
<proteinExistence type="predicted"/>
<dbReference type="EMBL" id="LDPZ01000020">
    <property type="protein sequence ID" value="KTQ95756.1"/>
    <property type="molecule type" value="Genomic_DNA"/>
</dbReference>
<sequence>MKLALRLPSLILLVAGFVIWSSAFVVLYGALSVGCAFGWDTASLGPVRALRAVLIALWLAHLAALGALWWLCRMRAQKAGEADAFLGWAALHATWAGVVVTIVNYGPILGLTLCL</sequence>
<organism evidence="2 3">
    <name type="scientific">Aureimonas ureilytica</name>
    <dbReference type="NCBI Taxonomy" id="401562"/>
    <lineage>
        <taxon>Bacteria</taxon>
        <taxon>Pseudomonadati</taxon>
        <taxon>Pseudomonadota</taxon>
        <taxon>Alphaproteobacteria</taxon>
        <taxon>Hyphomicrobiales</taxon>
        <taxon>Aurantimonadaceae</taxon>
        <taxon>Aureimonas</taxon>
    </lineage>
</organism>
<evidence type="ECO:0000313" key="3">
    <source>
        <dbReference type="Proteomes" id="UP000078272"/>
    </source>
</evidence>
<dbReference type="AlphaFoldDB" id="A0A175R9J7"/>
<evidence type="ECO:0000313" key="2">
    <source>
        <dbReference type="EMBL" id="KTQ95756.1"/>
    </source>
</evidence>
<protein>
    <submittedName>
        <fullName evidence="2">Uncharacterized protein</fullName>
    </submittedName>
</protein>
<evidence type="ECO:0000256" key="1">
    <source>
        <dbReference type="SAM" id="Phobius"/>
    </source>
</evidence>
<dbReference type="PROSITE" id="PS51257">
    <property type="entry name" value="PROKAR_LIPOPROTEIN"/>
    <property type="match status" value="1"/>
</dbReference>
<dbReference type="RefSeq" id="WP_058634888.1">
    <property type="nucleotide sequence ID" value="NZ_LDPZ01000020.1"/>
</dbReference>
<keyword evidence="1" id="KW-1133">Transmembrane helix</keyword>
<name>A0A175R9J7_9HYPH</name>
<comment type="caution">
    <text evidence="2">The sequence shown here is derived from an EMBL/GenBank/DDBJ whole genome shotgun (WGS) entry which is preliminary data.</text>
</comment>
<dbReference type="STRING" id="401562.NS365_16855"/>
<dbReference type="PATRIC" id="fig|401562.3.peg.1494"/>